<organism evidence="1 2">
    <name type="scientific">Oryza meyeriana var. granulata</name>
    <dbReference type="NCBI Taxonomy" id="110450"/>
    <lineage>
        <taxon>Eukaryota</taxon>
        <taxon>Viridiplantae</taxon>
        <taxon>Streptophyta</taxon>
        <taxon>Embryophyta</taxon>
        <taxon>Tracheophyta</taxon>
        <taxon>Spermatophyta</taxon>
        <taxon>Magnoliopsida</taxon>
        <taxon>Liliopsida</taxon>
        <taxon>Poales</taxon>
        <taxon>Poaceae</taxon>
        <taxon>BOP clade</taxon>
        <taxon>Oryzoideae</taxon>
        <taxon>Oryzeae</taxon>
        <taxon>Oryzinae</taxon>
        <taxon>Oryza</taxon>
        <taxon>Oryza meyeriana</taxon>
    </lineage>
</organism>
<accession>A0A6G1EPP7</accession>
<sequence>MFFHNNGCSSWITGEGRDMCVVLYNWRCEYAAMWYRGNPVTIAAWAIVKRNNLKEKVTCYMGKLAAMHGEQMRMQLMCMQLIELDDDNVGVFEWFMNKVELLGTCQSMADRSMKATCPYHPEWFALYMMYG</sequence>
<comment type="caution">
    <text evidence="1">The sequence shown here is derived from an EMBL/GenBank/DDBJ whole genome shotgun (WGS) entry which is preliminary data.</text>
</comment>
<dbReference type="AlphaFoldDB" id="A0A6G1EPP7"/>
<reference evidence="1 2" key="1">
    <citation type="submission" date="2019-11" db="EMBL/GenBank/DDBJ databases">
        <title>Whole genome sequence of Oryza granulata.</title>
        <authorList>
            <person name="Li W."/>
        </authorList>
    </citation>
    <scope>NUCLEOTIDE SEQUENCE [LARGE SCALE GENOMIC DNA]</scope>
    <source>
        <strain evidence="2">cv. Menghai</strain>
        <tissue evidence="1">Leaf</tissue>
    </source>
</reference>
<proteinExistence type="predicted"/>
<protein>
    <submittedName>
        <fullName evidence="1">Uncharacterized protein</fullName>
    </submittedName>
</protein>
<evidence type="ECO:0000313" key="1">
    <source>
        <dbReference type="EMBL" id="KAF0926604.1"/>
    </source>
</evidence>
<name>A0A6G1EPP7_9ORYZ</name>
<evidence type="ECO:0000313" key="2">
    <source>
        <dbReference type="Proteomes" id="UP000479710"/>
    </source>
</evidence>
<dbReference type="EMBL" id="SPHZ02000003">
    <property type="protein sequence ID" value="KAF0926604.1"/>
    <property type="molecule type" value="Genomic_DNA"/>
</dbReference>
<keyword evidence="2" id="KW-1185">Reference proteome</keyword>
<dbReference type="Proteomes" id="UP000479710">
    <property type="component" value="Unassembled WGS sequence"/>
</dbReference>
<gene>
    <name evidence="1" type="ORF">E2562_026989</name>
</gene>